<sequence length="343" mass="38838">MDEHQHSLLDLEYKLLHELSAIHSNINQLCPINSLFPAEILQIIFTFCMAHADAHGTPSKPHLSFTQVCRHWRILALEMPALWSTIDICDPLLASLYLSRSGDTLISLFTKRSPTEFNGTLALNEVKNRIRKIDVLLFPNSLVRLFCNIAGFPFEFPSPRMVDAPGSLWLGNLTDLTLCVPAICDPVDLSSLYVGSVRRLVLSGVRVDWGTTSSELKVLDLSRLPDHFAPTVEELFGIFDRAKQSIEEVNFEDFFSPGPDALPWTEKIETTCLRKLSISSRDKEFIQQIVLVLTTGPNTEVEVQHRGDRMTVDEGRLVYCSGRDLQRHYTEESVSLLGYRYPF</sequence>
<dbReference type="AlphaFoldDB" id="A0A9P7RMZ6"/>
<accession>A0A9P7RMZ6</accession>
<name>A0A9P7RMZ6_9AGAR</name>
<reference evidence="1" key="1">
    <citation type="journal article" date="2021" name="Genome Biol. Evol.">
        <title>The assembled and annotated genome of the fairy-ring fungus Marasmius oreades.</title>
        <authorList>
            <person name="Hiltunen M."/>
            <person name="Ament-Velasquez S.L."/>
            <person name="Johannesson H."/>
        </authorList>
    </citation>
    <scope>NUCLEOTIDE SEQUENCE</scope>
    <source>
        <strain evidence="1">03SP1</strain>
    </source>
</reference>
<dbReference type="EMBL" id="CM032190">
    <property type="protein sequence ID" value="KAG7086153.1"/>
    <property type="molecule type" value="Genomic_DNA"/>
</dbReference>
<dbReference type="KEGG" id="more:E1B28_002113"/>
<comment type="caution">
    <text evidence="1">The sequence shown here is derived from an EMBL/GenBank/DDBJ whole genome shotgun (WGS) entry which is preliminary data.</text>
</comment>
<evidence type="ECO:0000313" key="2">
    <source>
        <dbReference type="Proteomes" id="UP001049176"/>
    </source>
</evidence>
<dbReference type="GeneID" id="66071189"/>
<keyword evidence="2" id="KW-1185">Reference proteome</keyword>
<evidence type="ECO:0000313" key="1">
    <source>
        <dbReference type="EMBL" id="KAG7086153.1"/>
    </source>
</evidence>
<organism evidence="1 2">
    <name type="scientific">Marasmius oreades</name>
    <name type="common">fairy-ring Marasmius</name>
    <dbReference type="NCBI Taxonomy" id="181124"/>
    <lineage>
        <taxon>Eukaryota</taxon>
        <taxon>Fungi</taxon>
        <taxon>Dikarya</taxon>
        <taxon>Basidiomycota</taxon>
        <taxon>Agaricomycotina</taxon>
        <taxon>Agaricomycetes</taxon>
        <taxon>Agaricomycetidae</taxon>
        <taxon>Agaricales</taxon>
        <taxon>Marasmiineae</taxon>
        <taxon>Marasmiaceae</taxon>
        <taxon>Marasmius</taxon>
    </lineage>
</organism>
<protein>
    <recommendedName>
        <fullName evidence="3">F-box domain-containing protein</fullName>
    </recommendedName>
</protein>
<dbReference type="Proteomes" id="UP001049176">
    <property type="component" value="Chromosome 10"/>
</dbReference>
<dbReference type="Gene3D" id="1.20.1280.50">
    <property type="match status" value="1"/>
</dbReference>
<dbReference type="OrthoDB" id="3052955at2759"/>
<gene>
    <name evidence="1" type="ORF">E1B28_002113</name>
</gene>
<proteinExistence type="predicted"/>
<dbReference type="InterPro" id="IPR036047">
    <property type="entry name" value="F-box-like_dom_sf"/>
</dbReference>
<evidence type="ECO:0008006" key="3">
    <source>
        <dbReference type="Google" id="ProtNLM"/>
    </source>
</evidence>
<dbReference type="RefSeq" id="XP_043002624.1">
    <property type="nucleotide sequence ID" value="XM_043159026.1"/>
</dbReference>
<dbReference type="SUPFAM" id="SSF81383">
    <property type="entry name" value="F-box domain"/>
    <property type="match status" value="1"/>
</dbReference>